<keyword evidence="1" id="KW-0805">Transcription regulation</keyword>
<dbReference type="RefSeq" id="WP_123670592.1">
    <property type="nucleotide sequence ID" value="NZ_RJKE01000001.1"/>
</dbReference>
<evidence type="ECO:0000313" key="7">
    <source>
        <dbReference type="Proteomes" id="UP000272400"/>
    </source>
</evidence>
<dbReference type="PRINTS" id="PR00455">
    <property type="entry name" value="HTHTETR"/>
</dbReference>
<organism evidence="6 7">
    <name type="scientific">Actinocorallia herbida</name>
    <dbReference type="NCBI Taxonomy" id="58109"/>
    <lineage>
        <taxon>Bacteria</taxon>
        <taxon>Bacillati</taxon>
        <taxon>Actinomycetota</taxon>
        <taxon>Actinomycetes</taxon>
        <taxon>Streptosporangiales</taxon>
        <taxon>Thermomonosporaceae</taxon>
        <taxon>Actinocorallia</taxon>
    </lineage>
</organism>
<dbReference type="InterPro" id="IPR001647">
    <property type="entry name" value="HTH_TetR"/>
</dbReference>
<evidence type="ECO:0000256" key="3">
    <source>
        <dbReference type="ARBA" id="ARBA00023163"/>
    </source>
</evidence>
<evidence type="ECO:0000256" key="1">
    <source>
        <dbReference type="ARBA" id="ARBA00023015"/>
    </source>
</evidence>
<dbReference type="Pfam" id="PF00440">
    <property type="entry name" value="TetR_N"/>
    <property type="match status" value="1"/>
</dbReference>
<dbReference type="Pfam" id="PF21597">
    <property type="entry name" value="TetR_C_43"/>
    <property type="match status" value="1"/>
</dbReference>
<dbReference type="InterPro" id="IPR049445">
    <property type="entry name" value="TetR_SbtR-like_C"/>
</dbReference>
<gene>
    <name evidence="6" type="ORF">EDD29_4168</name>
</gene>
<dbReference type="Proteomes" id="UP000272400">
    <property type="component" value="Unassembled WGS sequence"/>
</dbReference>
<dbReference type="EMBL" id="RJKE01000001">
    <property type="protein sequence ID" value="ROO86595.1"/>
    <property type="molecule type" value="Genomic_DNA"/>
</dbReference>
<comment type="caution">
    <text evidence="6">The sequence shown here is derived from an EMBL/GenBank/DDBJ whole genome shotgun (WGS) entry which is preliminary data.</text>
</comment>
<evidence type="ECO:0000256" key="2">
    <source>
        <dbReference type="ARBA" id="ARBA00023125"/>
    </source>
</evidence>
<evidence type="ECO:0000259" key="5">
    <source>
        <dbReference type="PROSITE" id="PS50977"/>
    </source>
</evidence>
<proteinExistence type="predicted"/>
<keyword evidence="7" id="KW-1185">Reference proteome</keyword>
<evidence type="ECO:0000256" key="4">
    <source>
        <dbReference type="PROSITE-ProRule" id="PRU00335"/>
    </source>
</evidence>
<dbReference type="InterPro" id="IPR009057">
    <property type="entry name" value="Homeodomain-like_sf"/>
</dbReference>
<keyword evidence="3" id="KW-0804">Transcription</keyword>
<sequence length="188" mass="20763">MSTSAFEKITARRPRRTDARRNYEALLAAARDAFAEQGTEASLEGIARRAEVGIGTLYRNFPTRDDLIEAVYVSEVARLAEASERLLNAEPWDALVAWLGSFVEYVGTKHVLLDALNRDSEVIQNCRTVILESGEPILSRAQEAGTARSDADIQDVIRLVAGIAGVVYEDDDQRDRVLGFAVDGLRPR</sequence>
<dbReference type="SUPFAM" id="SSF48498">
    <property type="entry name" value="Tetracyclin repressor-like, C-terminal domain"/>
    <property type="match status" value="1"/>
</dbReference>
<accession>A0A3N1CZ89</accession>
<evidence type="ECO:0000313" key="6">
    <source>
        <dbReference type="EMBL" id="ROO86595.1"/>
    </source>
</evidence>
<dbReference type="GO" id="GO:0000976">
    <property type="term" value="F:transcription cis-regulatory region binding"/>
    <property type="evidence" value="ECO:0007669"/>
    <property type="project" value="TreeGrafter"/>
</dbReference>
<dbReference type="Gene3D" id="1.10.357.10">
    <property type="entry name" value="Tetracycline Repressor, domain 2"/>
    <property type="match status" value="1"/>
</dbReference>
<dbReference type="InterPro" id="IPR050109">
    <property type="entry name" value="HTH-type_TetR-like_transc_reg"/>
</dbReference>
<feature type="DNA-binding region" description="H-T-H motif" evidence="4">
    <location>
        <begin position="42"/>
        <end position="61"/>
    </location>
</feature>
<name>A0A3N1CZ89_9ACTN</name>
<reference evidence="6 7" key="1">
    <citation type="submission" date="2018-11" db="EMBL/GenBank/DDBJ databases">
        <title>Sequencing the genomes of 1000 actinobacteria strains.</title>
        <authorList>
            <person name="Klenk H.-P."/>
        </authorList>
    </citation>
    <scope>NUCLEOTIDE SEQUENCE [LARGE SCALE GENOMIC DNA]</scope>
    <source>
        <strain evidence="6 7">DSM 44254</strain>
    </source>
</reference>
<dbReference type="PANTHER" id="PTHR30055:SF234">
    <property type="entry name" value="HTH-TYPE TRANSCRIPTIONAL REGULATOR BETI"/>
    <property type="match status" value="1"/>
</dbReference>
<dbReference type="AlphaFoldDB" id="A0A3N1CZ89"/>
<keyword evidence="2 4" id="KW-0238">DNA-binding</keyword>
<dbReference type="InterPro" id="IPR036271">
    <property type="entry name" value="Tet_transcr_reg_TetR-rel_C_sf"/>
</dbReference>
<protein>
    <submittedName>
        <fullName evidence="6">TetR family transcriptional regulator</fullName>
    </submittedName>
</protein>
<dbReference type="PROSITE" id="PS50977">
    <property type="entry name" value="HTH_TETR_2"/>
    <property type="match status" value="1"/>
</dbReference>
<feature type="domain" description="HTH tetR-type" evidence="5">
    <location>
        <begin position="20"/>
        <end position="79"/>
    </location>
</feature>
<dbReference type="GO" id="GO:0003700">
    <property type="term" value="F:DNA-binding transcription factor activity"/>
    <property type="evidence" value="ECO:0007669"/>
    <property type="project" value="TreeGrafter"/>
</dbReference>
<dbReference type="SUPFAM" id="SSF46689">
    <property type="entry name" value="Homeodomain-like"/>
    <property type="match status" value="1"/>
</dbReference>
<dbReference type="OrthoDB" id="3295174at2"/>
<dbReference type="PANTHER" id="PTHR30055">
    <property type="entry name" value="HTH-TYPE TRANSCRIPTIONAL REGULATOR RUTR"/>
    <property type="match status" value="1"/>
</dbReference>